<dbReference type="GeneID" id="34554542"/>
<name>A0A1G4BPU2_9PEZI</name>
<gene>
    <name evidence="2" type="ORF">CORC01_01376</name>
</gene>
<dbReference type="RefSeq" id="XP_022480460.1">
    <property type="nucleotide sequence ID" value="XM_022613032.1"/>
</dbReference>
<protein>
    <submittedName>
        <fullName evidence="2">Uncharacterized protein</fullName>
    </submittedName>
</protein>
<evidence type="ECO:0000256" key="1">
    <source>
        <dbReference type="SAM" id="MobiDB-lite"/>
    </source>
</evidence>
<accession>A0A1G4BPU2</accession>
<feature type="compositionally biased region" description="Basic and acidic residues" evidence="1">
    <location>
        <begin position="1"/>
        <end position="10"/>
    </location>
</feature>
<reference evidence="2 3" key="1">
    <citation type="submission" date="2016-09" db="EMBL/GenBank/DDBJ databases">
        <authorList>
            <person name="Capua I."/>
            <person name="De Benedictis P."/>
            <person name="Joannis T."/>
            <person name="Lombin L.H."/>
            <person name="Cattoli G."/>
        </authorList>
    </citation>
    <scope>NUCLEOTIDE SEQUENCE [LARGE SCALE GENOMIC DNA]</scope>
    <source>
        <strain evidence="2 3">IMI 309357</strain>
    </source>
</reference>
<organism evidence="2 3">
    <name type="scientific">Colletotrichum orchidophilum</name>
    <dbReference type="NCBI Taxonomy" id="1209926"/>
    <lineage>
        <taxon>Eukaryota</taxon>
        <taxon>Fungi</taxon>
        <taxon>Dikarya</taxon>
        <taxon>Ascomycota</taxon>
        <taxon>Pezizomycotina</taxon>
        <taxon>Sordariomycetes</taxon>
        <taxon>Hypocreomycetidae</taxon>
        <taxon>Glomerellales</taxon>
        <taxon>Glomerellaceae</taxon>
        <taxon>Colletotrichum</taxon>
    </lineage>
</organism>
<feature type="region of interest" description="Disordered" evidence="1">
    <location>
        <begin position="1"/>
        <end position="24"/>
    </location>
</feature>
<dbReference type="AlphaFoldDB" id="A0A1G4BPU2"/>
<proteinExistence type="predicted"/>
<comment type="caution">
    <text evidence="2">The sequence shown here is derived from an EMBL/GenBank/DDBJ whole genome shotgun (WGS) entry which is preliminary data.</text>
</comment>
<sequence length="108" mass="11540">MDVMAKDNGRVEYGMNGPELPSTRCQNQDEDVRYSAHRCFAAVVQCASAAPTIHPMPSPTSQPILVAFARARGPHTSLPTISCARSAAHSARSREPLSGQRESCAVAC</sequence>
<evidence type="ECO:0000313" key="2">
    <source>
        <dbReference type="EMBL" id="OHF03323.1"/>
    </source>
</evidence>
<feature type="region of interest" description="Disordered" evidence="1">
    <location>
        <begin position="89"/>
        <end position="108"/>
    </location>
</feature>
<evidence type="ECO:0000313" key="3">
    <source>
        <dbReference type="Proteomes" id="UP000176998"/>
    </source>
</evidence>
<keyword evidence="3" id="KW-1185">Reference proteome</keyword>
<dbReference type="EMBL" id="MJBS01000007">
    <property type="protein sequence ID" value="OHF03323.1"/>
    <property type="molecule type" value="Genomic_DNA"/>
</dbReference>
<dbReference type="Proteomes" id="UP000176998">
    <property type="component" value="Unassembled WGS sequence"/>
</dbReference>